<evidence type="ECO:0000313" key="7">
    <source>
        <dbReference type="EMBL" id="KAH8024846.1"/>
    </source>
</evidence>
<keyword evidence="4" id="KW-0378">Hydrolase</keyword>
<name>A0A9J6DS96_RHIMP</name>
<evidence type="ECO:0000313" key="8">
    <source>
        <dbReference type="Proteomes" id="UP000821866"/>
    </source>
</evidence>
<dbReference type="SUPFAM" id="SSF53098">
    <property type="entry name" value="Ribonuclease H-like"/>
    <property type="match status" value="1"/>
</dbReference>
<dbReference type="SMART" id="SM00479">
    <property type="entry name" value="EXOIII"/>
    <property type="match status" value="1"/>
</dbReference>
<protein>
    <recommendedName>
        <fullName evidence="6">Exonuclease domain-containing protein</fullName>
    </recommendedName>
</protein>
<sequence>MQVADDDEESHLKFNGLTEEHMVGVDTTLRDVQAALLERFSAETLLLGHSLDSDFRALRLIHTNVVDTCVVFPHYKGFPFKRALRRIVKQYLDKSIQDGGGGHNSQEDAAACIELMLWKVGEGLNVEV</sequence>
<dbReference type="InterPro" id="IPR047021">
    <property type="entry name" value="REXO1/3/4-like"/>
</dbReference>
<dbReference type="GO" id="GO:0004527">
    <property type="term" value="F:exonuclease activity"/>
    <property type="evidence" value="ECO:0007669"/>
    <property type="project" value="InterPro"/>
</dbReference>
<dbReference type="PANTHER" id="PTHR12801:SF115">
    <property type="entry name" value="FI18136P1-RELATED"/>
    <property type="match status" value="1"/>
</dbReference>
<dbReference type="GO" id="GO:0003676">
    <property type="term" value="F:nucleic acid binding"/>
    <property type="evidence" value="ECO:0007669"/>
    <property type="project" value="InterPro"/>
</dbReference>
<dbReference type="Proteomes" id="UP000821866">
    <property type="component" value="Unassembled WGS sequence"/>
</dbReference>
<evidence type="ECO:0000256" key="5">
    <source>
        <dbReference type="ARBA" id="ARBA00023242"/>
    </source>
</evidence>
<keyword evidence="5" id="KW-0539">Nucleus</keyword>
<comment type="similarity">
    <text evidence="2">Belongs to the REXO1/REXO3 family.</text>
</comment>
<evidence type="ECO:0000259" key="6">
    <source>
        <dbReference type="SMART" id="SM00479"/>
    </source>
</evidence>
<dbReference type="GO" id="GO:0005634">
    <property type="term" value="C:nucleus"/>
    <property type="evidence" value="ECO:0007669"/>
    <property type="project" value="UniProtKB-SubCell"/>
</dbReference>
<organism evidence="7 8">
    <name type="scientific">Rhipicephalus microplus</name>
    <name type="common">Cattle tick</name>
    <name type="synonym">Boophilus microplus</name>
    <dbReference type="NCBI Taxonomy" id="6941"/>
    <lineage>
        <taxon>Eukaryota</taxon>
        <taxon>Metazoa</taxon>
        <taxon>Ecdysozoa</taxon>
        <taxon>Arthropoda</taxon>
        <taxon>Chelicerata</taxon>
        <taxon>Arachnida</taxon>
        <taxon>Acari</taxon>
        <taxon>Parasitiformes</taxon>
        <taxon>Ixodida</taxon>
        <taxon>Ixodoidea</taxon>
        <taxon>Ixodidae</taxon>
        <taxon>Rhipicephalinae</taxon>
        <taxon>Rhipicephalus</taxon>
        <taxon>Boophilus</taxon>
    </lineage>
</organism>
<dbReference type="VEuPathDB" id="VectorBase:LOC119169443"/>
<proteinExistence type="inferred from homology"/>
<feature type="domain" description="Exonuclease" evidence="6">
    <location>
        <begin position="1"/>
        <end position="125"/>
    </location>
</feature>
<evidence type="ECO:0000256" key="3">
    <source>
        <dbReference type="ARBA" id="ARBA00022722"/>
    </source>
</evidence>
<reference evidence="7" key="2">
    <citation type="submission" date="2021-09" db="EMBL/GenBank/DDBJ databases">
        <authorList>
            <person name="Jia N."/>
            <person name="Wang J."/>
            <person name="Shi W."/>
            <person name="Du L."/>
            <person name="Sun Y."/>
            <person name="Zhan W."/>
            <person name="Jiang J."/>
            <person name="Wang Q."/>
            <person name="Zhang B."/>
            <person name="Ji P."/>
            <person name="Sakyi L.B."/>
            <person name="Cui X."/>
            <person name="Yuan T."/>
            <person name="Jiang B."/>
            <person name="Yang W."/>
            <person name="Lam T.T.-Y."/>
            <person name="Chang Q."/>
            <person name="Ding S."/>
            <person name="Wang X."/>
            <person name="Zhu J."/>
            <person name="Ruan X."/>
            <person name="Zhao L."/>
            <person name="Wei J."/>
            <person name="Que T."/>
            <person name="Du C."/>
            <person name="Cheng J."/>
            <person name="Dai P."/>
            <person name="Han X."/>
            <person name="Huang E."/>
            <person name="Gao Y."/>
            <person name="Liu J."/>
            <person name="Shao H."/>
            <person name="Ye R."/>
            <person name="Li L."/>
            <person name="Wei W."/>
            <person name="Wang X."/>
            <person name="Wang C."/>
            <person name="Huo Q."/>
            <person name="Li W."/>
            <person name="Guo W."/>
            <person name="Chen H."/>
            <person name="Chen S."/>
            <person name="Zhou L."/>
            <person name="Zhou L."/>
            <person name="Ni X."/>
            <person name="Tian J."/>
            <person name="Zhou Y."/>
            <person name="Sheng Y."/>
            <person name="Liu T."/>
            <person name="Pan Y."/>
            <person name="Xia L."/>
            <person name="Li J."/>
            <person name="Zhao F."/>
            <person name="Cao W."/>
        </authorList>
    </citation>
    <scope>NUCLEOTIDE SEQUENCE</scope>
    <source>
        <strain evidence="7">Rmic-2018</strain>
        <tissue evidence="7">Larvae</tissue>
    </source>
</reference>
<dbReference type="PANTHER" id="PTHR12801">
    <property type="entry name" value="RNA EXONUCLEASE REXO1 / RECO3 FAMILY MEMBER-RELATED"/>
    <property type="match status" value="1"/>
</dbReference>
<dbReference type="AlphaFoldDB" id="A0A9J6DS96"/>
<dbReference type="Gene3D" id="3.30.420.10">
    <property type="entry name" value="Ribonuclease H-like superfamily/Ribonuclease H"/>
    <property type="match status" value="1"/>
</dbReference>
<reference evidence="7" key="1">
    <citation type="journal article" date="2020" name="Cell">
        <title>Large-Scale Comparative Analyses of Tick Genomes Elucidate Their Genetic Diversity and Vector Capacities.</title>
        <authorList>
            <consortium name="Tick Genome and Microbiome Consortium (TIGMIC)"/>
            <person name="Jia N."/>
            <person name="Wang J."/>
            <person name="Shi W."/>
            <person name="Du L."/>
            <person name="Sun Y."/>
            <person name="Zhan W."/>
            <person name="Jiang J.F."/>
            <person name="Wang Q."/>
            <person name="Zhang B."/>
            <person name="Ji P."/>
            <person name="Bell-Sakyi L."/>
            <person name="Cui X.M."/>
            <person name="Yuan T.T."/>
            <person name="Jiang B.G."/>
            <person name="Yang W.F."/>
            <person name="Lam T.T."/>
            <person name="Chang Q.C."/>
            <person name="Ding S.J."/>
            <person name="Wang X.J."/>
            <person name="Zhu J.G."/>
            <person name="Ruan X.D."/>
            <person name="Zhao L."/>
            <person name="Wei J.T."/>
            <person name="Ye R.Z."/>
            <person name="Que T.C."/>
            <person name="Du C.H."/>
            <person name="Zhou Y.H."/>
            <person name="Cheng J.X."/>
            <person name="Dai P.F."/>
            <person name="Guo W.B."/>
            <person name="Han X.H."/>
            <person name="Huang E.J."/>
            <person name="Li L.F."/>
            <person name="Wei W."/>
            <person name="Gao Y.C."/>
            <person name="Liu J.Z."/>
            <person name="Shao H.Z."/>
            <person name="Wang X."/>
            <person name="Wang C.C."/>
            <person name="Yang T.C."/>
            <person name="Huo Q.B."/>
            <person name="Li W."/>
            <person name="Chen H.Y."/>
            <person name="Chen S.E."/>
            <person name="Zhou L.G."/>
            <person name="Ni X.B."/>
            <person name="Tian J.H."/>
            <person name="Sheng Y."/>
            <person name="Liu T."/>
            <person name="Pan Y.S."/>
            <person name="Xia L.Y."/>
            <person name="Li J."/>
            <person name="Zhao F."/>
            <person name="Cao W.C."/>
        </authorList>
    </citation>
    <scope>NUCLEOTIDE SEQUENCE</scope>
    <source>
        <strain evidence="7">Rmic-2018</strain>
    </source>
</reference>
<dbReference type="InterPro" id="IPR013520">
    <property type="entry name" value="Ribonucl_H"/>
</dbReference>
<dbReference type="InterPro" id="IPR036397">
    <property type="entry name" value="RNaseH_sf"/>
</dbReference>
<dbReference type="EMBL" id="JABSTU010000007">
    <property type="protein sequence ID" value="KAH8024846.1"/>
    <property type="molecule type" value="Genomic_DNA"/>
</dbReference>
<accession>A0A9J6DS96</accession>
<gene>
    <name evidence="7" type="ORF">HPB51_001479</name>
</gene>
<comment type="subcellular location">
    <subcellularLocation>
        <location evidence="1">Nucleus</location>
    </subcellularLocation>
</comment>
<dbReference type="InterPro" id="IPR012337">
    <property type="entry name" value="RNaseH-like_sf"/>
</dbReference>
<evidence type="ECO:0000256" key="4">
    <source>
        <dbReference type="ARBA" id="ARBA00022801"/>
    </source>
</evidence>
<keyword evidence="3" id="KW-0540">Nuclease</keyword>
<keyword evidence="8" id="KW-1185">Reference proteome</keyword>
<comment type="caution">
    <text evidence="7">The sequence shown here is derived from an EMBL/GenBank/DDBJ whole genome shotgun (WGS) entry which is preliminary data.</text>
</comment>
<evidence type="ECO:0000256" key="1">
    <source>
        <dbReference type="ARBA" id="ARBA00004123"/>
    </source>
</evidence>
<evidence type="ECO:0000256" key="2">
    <source>
        <dbReference type="ARBA" id="ARBA00006357"/>
    </source>
</evidence>